<dbReference type="Pfam" id="PF11964">
    <property type="entry name" value="SpoIIAA-like"/>
    <property type="match status" value="1"/>
</dbReference>
<dbReference type="InterPro" id="IPR021866">
    <property type="entry name" value="SpoIIAA-like"/>
</dbReference>
<dbReference type="PATRIC" id="fig|595434.4.peg.2101"/>
<dbReference type="EMBL" id="LECT01000017">
    <property type="protein sequence ID" value="KLU05567.1"/>
    <property type="molecule type" value="Genomic_DNA"/>
</dbReference>
<dbReference type="InterPro" id="IPR038396">
    <property type="entry name" value="SpoIIAA-like_sf"/>
</dbReference>
<accession>A0A0J1BG95</accession>
<protein>
    <recommendedName>
        <fullName evidence="3">STAS/SEC14 domain-containing protein</fullName>
    </recommendedName>
</protein>
<dbReference type="OrthoDB" id="9811577at2"/>
<gene>
    <name evidence="1" type="ORF">RISK_002199</name>
</gene>
<proteinExistence type="predicted"/>
<evidence type="ECO:0000313" key="1">
    <source>
        <dbReference type="EMBL" id="KLU05567.1"/>
    </source>
</evidence>
<dbReference type="AlphaFoldDB" id="A0A0J1BG95"/>
<dbReference type="Proteomes" id="UP000036367">
    <property type="component" value="Unassembled WGS sequence"/>
</dbReference>
<dbReference type="RefSeq" id="WP_047813926.1">
    <property type="nucleotide sequence ID" value="NZ_LECT01000017.1"/>
</dbReference>
<keyword evidence="2" id="KW-1185">Reference proteome</keyword>
<dbReference type="SUPFAM" id="SSF52091">
    <property type="entry name" value="SpoIIaa-like"/>
    <property type="match status" value="1"/>
</dbReference>
<evidence type="ECO:0008006" key="3">
    <source>
        <dbReference type="Google" id="ProtNLM"/>
    </source>
</evidence>
<comment type="caution">
    <text evidence="1">The sequence shown here is derived from an EMBL/GenBank/DDBJ whole genome shotgun (WGS) entry which is preliminary data.</text>
</comment>
<dbReference type="STRING" id="595434.RISK_002199"/>
<reference evidence="1" key="1">
    <citation type="submission" date="2015-05" db="EMBL/GenBank/DDBJ databases">
        <title>Permanent draft genome of Rhodopirellula islandicus K833.</title>
        <authorList>
            <person name="Kizina J."/>
            <person name="Richter M."/>
            <person name="Glockner F.O."/>
            <person name="Harder J."/>
        </authorList>
    </citation>
    <scope>NUCLEOTIDE SEQUENCE [LARGE SCALE GENOMIC DNA]</scope>
    <source>
        <strain evidence="1">K833</strain>
    </source>
</reference>
<name>A0A0J1BG95_RHOIS</name>
<dbReference type="InterPro" id="IPR036513">
    <property type="entry name" value="STAS_dom_sf"/>
</dbReference>
<organism evidence="1 2">
    <name type="scientific">Rhodopirellula islandica</name>
    <dbReference type="NCBI Taxonomy" id="595434"/>
    <lineage>
        <taxon>Bacteria</taxon>
        <taxon>Pseudomonadati</taxon>
        <taxon>Planctomycetota</taxon>
        <taxon>Planctomycetia</taxon>
        <taxon>Pirellulales</taxon>
        <taxon>Pirellulaceae</taxon>
        <taxon>Rhodopirellula</taxon>
    </lineage>
</organism>
<evidence type="ECO:0000313" key="2">
    <source>
        <dbReference type="Proteomes" id="UP000036367"/>
    </source>
</evidence>
<sequence length="120" mass="14118">MSIELSEVAQGKFLEVHVSGQLDRETYQRLVPGAEEQIEKYGKIRVLFAMHDFHGWDAGALWEDIKFDAKHFQDFERIAIVGERKWERAMAVFCKPFTTASVRYYDESEIDEAREWLVED</sequence>
<dbReference type="Gene3D" id="3.40.50.10600">
    <property type="entry name" value="SpoIIaa-like domains"/>
    <property type="match status" value="1"/>
</dbReference>